<dbReference type="InterPro" id="IPR051859">
    <property type="entry name" value="DCAF"/>
</dbReference>
<evidence type="ECO:0000313" key="3">
    <source>
        <dbReference type="EMBL" id="GBF87871.1"/>
    </source>
</evidence>
<name>A0A2V0NKL7_9CHLO</name>
<dbReference type="InterPro" id="IPR001680">
    <property type="entry name" value="WD40_rpt"/>
</dbReference>
<sequence length="730" mass="76762">MSRLLRSMLGAPADGSEDAEGAAPPAGAAPAPAAAPAAGGGGDDDGDDEFETDEDEDASDYESDDDDDDDDDGIGLAASDDSADADAGGPLWFLHAGSRARRGEPPPGCRPLHEVERRPLGAGEHPIVMEVAVATAGAGPRHAAFLGRGDAAPGGSGRALSRRAEAGLPPTYGSGGVTTRSRAAARGASGSGGGGAHAEAGDGPEAPSSGGRRTKPRRSTGDGGGGSWAPEDSGWLNTTRLLAARELGLARGAPGFARSQQRHILCERHLPVHPCKVRDKMDSRAYIGQYSGDGRFFVAAYQDKRVRLYDVTHPGTSAACTSTGDRDRTRSSLGSGSLGSGSLGSGSFGGNGGGGARGGGGGGGGGGTAHEAGGWRLRKDVTTRMTRWTITDTALSPDNRFLVYATIAPVAYMVHVGGPLDLVESMANVTEVHEAISFVPRREGARGSEEDDGSAGFGIWSVAWSPGGGEIIAGTSDSSVYIYDFESKRVTSRLLGHGDDVNAVCYLDDSSPHMIVSGSDDTHIKVWDRRLAGVTCRRPVGVLLGHTEGLTHLSARGDGRYILSNAKDQTARLWDVRRMRSPQEARELPPFARPLRFDYRWQPYPASGYEVAHPYDSSIQTYRGHRVLQTLIRAYFSPAHSTGQRYVYSGSSCGRIFVWDLVTAKEVSVLSHHRAIVRDCSWHPYEPELSSVSWDGTLVSWDAAAPAGGEECAALRREAAGGGDRFDGYY</sequence>
<dbReference type="PROSITE" id="PS50082">
    <property type="entry name" value="WD_REPEATS_2"/>
    <property type="match status" value="4"/>
</dbReference>
<proteinExistence type="predicted"/>
<dbReference type="FunFam" id="2.130.10.10:FF:000492">
    <property type="entry name" value="LEC14B homolog isoform X2"/>
    <property type="match status" value="1"/>
</dbReference>
<dbReference type="PANTHER" id="PTHR19847">
    <property type="entry name" value="DDB1- AND CUL4-ASSOCIATED FACTOR 11"/>
    <property type="match status" value="1"/>
</dbReference>
<dbReference type="PANTHER" id="PTHR19847:SF7">
    <property type="entry name" value="DDB1- AND CUL4-ASSOCIATED FACTOR 11"/>
    <property type="match status" value="1"/>
</dbReference>
<feature type="repeat" description="WD" evidence="1">
    <location>
        <begin position="543"/>
        <end position="584"/>
    </location>
</feature>
<dbReference type="GO" id="GO:0080008">
    <property type="term" value="C:Cul4-RING E3 ubiquitin ligase complex"/>
    <property type="evidence" value="ECO:0007669"/>
    <property type="project" value="TreeGrafter"/>
</dbReference>
<dbReference type="Pfam" id="PF00400">
    <property type="entry name" value="WD40"/>
    <property type="match status" value="4"/>
</dbReference>
<protein>
    <submittedName>
        <fullName evidence="3">Uncharacterized protein</fullName>
    </submittedName>
</protein>
<dbReference type="AlphaFoldDB" id="A0A2V0NKL7"/>
<reference evidence="3 4" key="1">
    <citation type="journal article" date="2018" name="Sci. Rep.">
        <title>Raphidocelis subcapitata (=Pseudokirchneriella subcapitata) provides an insight into genome evolution and environmental adaptations in the Sphaeropleales.</title>
        <authorList>
            <person name="Suzuki S."/>
            <person name="Yamaguchi H."/>
            <person name="Nakajima N."/>
            <person name="Kawachi M."/>
        </authorList>
    </citation>
    <scope>NUCLEOTIDE SEQUENCE [LARGE SCALE GENOMIC DNA]</scope>
    <source>
        <strain evidence="3 4">NIES-35</strain>
    </source>
</reference>
<feature type="region of interest" description="Disordered" evidence="2">
    <location>
        <begin position="1"/>
        <end position="91"/>
    </location>
</feature>
<evidence type="ECO:0000256" key="2">
    <source>
        <dbReference type="SAM" id="MobiDB-lite"/>
    </source>
</evidence>
<dbReference type="Proteomes" id="UP000247498">
    <property type="component" value="Unassembled WGS sequence"/>
</dbReference>
<dbReference type="Gene3D" id="2.130.10.10">
    <property type="entry name" value="YVTN repeat-like/Quinoprotein amine dehydrogenase"/>
    <property type="match status" value="2"/>
</dbReference>
<organism evidence="3 4">
    <name type="scientific">Raphidocelis subcapitata</name>
    <dbReference type="NCBI Taxonomy" id="307507"/>
    <lineage>
        <taxon>Eukaryota</taxon>
        <taxon>Viridiplantae</taxon>
        <taxon>Chlorophyta</taxon>
        <taxon>core chlorophytes</taxon>
        <taxon>Chlorophyceae</taxon>
        <taxon>CS clade</taxon>
        <taxon>Sphaeropleales</taxon>
        <taxon>Selenastraceae</taxon>
        <taxon>Raphidocelis</taxon>
    </lineage>
</organism>
<feature type="repeat" description="WD" evidence="1">
    <location>
        <begin position="670"/>
        <end position="702"/>
    </location>
</feature>
<feature type="region of interest" description="Disordered" evidence="2">
    <location>
        <begin position="145"/>
        <end position="234"/>
    </location>
</feature>
<evidence type="ECO:0000313" key="4">
    <source>
        <dbReference type="Proteomes" id="UP000247498"/>
    </source>
</evidence>
<dbReference type="InParanoid" id="A0A2V0NKL7"/>
<feature type="compositionally biased region" description="Low complexity" evidence="2">
    <location>
        <begin position="21"/>
        <end position="37"/>
    </location>
</feature>
<feature type="compositionally biased region" description="Acidic residues" evidence="2">
    <location>
        <begin position="42"/>
        <end position="73"/>
    </location>
</feature>
<keyword evidence="4" id="KW-1185">Reference proteome</keyword>
<dbReference type="SUPFAM" id="SSF50978">
    <property type="entry name" value="WD40 repeat-like"/>
    <property type="match status" value="1"/>
</dbReference>
<gene>
    <name evidence="3" type="ORF">Rsub_00583</name>
</gene>
<dbReference type="GO" id="GO:0043161">
    <property type="term" value="P:proteasome-mediated ubiquitin-dependent protein catabolic process"/>
    <property type="evidence" value="ECO:0007669"/>
    <property type="project" value="TreeGrafter"/>
</dbReference>
<feature type="compositionally biased region" description="Low complexity" evidence="2">
    <location>
        <begin position="74"/>
        <end position="89"/>
    </location>
</feature>
<comment type="caution">
    <text evidence="3">The sequence shown here is derived from an EMBL/GenBank/DDBJ whole genome shotgun (WGS) entry which is preliminary data.</text>
</comment>
<dbReference type="InterPro" id="IPR036322">
    <property type="entry name" value="WD40_repeat_dom_sf"/>
</dbReference>
<dbReference type="EMBL" id="BDRX01000002">
    <property type="protein sequence ID" value="GBF87871.1"/>
    <property type="molecule type" value="Genomic_DNA"/>
</dbReference>
<feature type="repeat" description="WD" evidence="1">
    <location>
        <begin position="494"/>
        <end position="528"/>
    </location>
</feature>
<dbReference type="SMART" id="SM00320">
    <property type="entry name" value="WD40"/>
    <property type="match status" value="6"/>
</dbReference>
<dbReference type="OrthoDB" id="63070at2759"/>
<feature type="region of interest" description="Disordered" evidence="2">
    <location>
        <begin position="315"/>
        <end position="376"/>
    </location>
</feature>
<accession>A0A2V0NKL7</accession>
<dbReference type="InterPro" id="IPR015943">
    <property type="entry name" value="WD40/YVTN_repeat-like_dom_sf"/>
</dbReference>
<dbReference type="FunCoup" id="A0A2V0NKL7">
    <property type="interactions" value="1702"/>
</dbReference>
<evidence type="ECO:0000256" key="1">
    <source>
        <dbReference type="PROSITE-ProRule" id="PRU00221"/>
    </source>
</evidence>
<feature type="repeat" description="WD" evidence="1">
    <location>
        <begin position="459"/>
        <end position="493"/>
    </location>
</feature>
<dbReference type="PROSITE" id="PS50294">
    <property type="entry name" value="WD_REPEATS_REGION"/>
    <property type="match status" value="2"/>
</dbReference>
<feature type="compositionally biased region" description="Gly residues" evidence="2">
    <location>
        <begin position="336"/>
        <end position="368"/>
    </location>
</feature>
<keyword evidence="1" id="KW-0853">WD repeat</keyword>
<dbReference type="STRING" id="307507.A0A2V0NKL7"/>